<evidence type="ECO:0000256" key="4">
    <source>
        <dbReference type="ARBA" id="ARBA00022519"/>
    </source>
</evidence>
<evidence type="ECO:0000256" key="2">
    <source>
        <dbReference type="ARBA" id="ARBA00022448"/>
    </source>
</evidence>
<evidence type="ECO:0000256" key="7">
    <source>
        <dbReference type="ARBA" id="ARBA00023136"/>
    </source>
</evidence>
<organism evidence="9 10">
    <name type="scientific">Carpediemonas membranifera</name>
    <dbReference type="NCBI Taxonomy" id="201153"/>
    <lineage>
        <taxon>Eukaryota</taxon>
        <taxon>Metamonada</taxon>
        <taxon>Carpediemonas-like organisms</taxon>
        <taxon>Carpediemonas</taxon>
    </lineage>
</organism>
<dbReference type="InterPro" id="IPR007272">
    <property type="entry name" value="Sulf_transp_TsuA/YedE"/>
</dbReference>
<evidence type="ECO:0000256" key="3">
    <source>
        <dbReference type="ARBA" id="ARBA00022475"/>
    </source>
</evidence>
<evidence type="ECO:0000313" key="10">
    <source>
        <dbReference type="Proteomes" id="UP000717585"/>
    </source>
</evidence>
<dbReference type="Proteomes" id="UP000717585">
    <property type="component" value="Unassembled WGS sequence"/>
</dbReference>
<keyword evidence="7 8" id="KW-0472">Membrane</keyword>
<dbReference type="OrthoDB" id="10254418at2759"/>
<keyword evidence="4" id="KW-0997">Cell inner membrane</keyword>
<feature type="transmembrane region" description="Helical" evidence="8">
    <location>
        <begin position="99"/>
        <end position="117"/>
    </location>
</feature>
<proteinExistence type="predicted"/>
<keyword evidence="6 8" id="KW-1133">Transmembrane helix</keyword>
<name>A0A8J6EBC9_9EUKA</name>
<dbReference type="PANTHER" id="PTHR30574">
    <property type="entry name" value="INNER MEMBRANE PROTEIN YEDE"/>
    <property type="match status" value="1"/>
</dbReference>
<evidence type="ECO:0000256" key="8">
    <source>
        <dbReference type="SAM" id="Phobius"/>
    </source>
</evidence>
<gene>
    <name evidence="9" type="ORF">J8273_1912</name>
</gene>
<accession>A0A8J6EBC9</accession>
<comment type="caution">
    <text evidence="9">The sequence shown here is derived from an EMBL/GenBank/DDBJ whole genome shotgun (WGS) entry which is preliminary data.</text>
</comment>
<dbReference type="AlphaFoldDB" id="A0A8J6EBC9"/>
<evidence type="ECO:0000256" key="6">
    <source>
        <dbReference type="ARBA" id="ARBA00022989"/>
    </source>
</evidence>
<evidence type="ECO:0000256" key="1">
    <source>
        <dbReference type="ARBA" id="ARBA00004429"/>
    </source>
</evidence>
<evidence type="ECO:0000256" key="5">
    <source>
        <dbReference type="ARBA" id="ARBA00022692"/>
    </source>
</evidence>
<dbReference type="PANTHER" id="PTHR30574:SF1">
    <property type="entry name" value="SULPHUR TRANSPORT DOMAIN-CONTAINING PROTEIN"/>
    <property type="match status" value="1"/>
</dbReference>
<feature type="transmembrane region" description="Helical" evidence="8">
    <location>
        <begin position="54"/>
        <end position="79"/>
    </location>
</feature>
<protein>
    <recommendedName>
        <fullName evidence="11">Sulphur transport domain-containing protein</fullName>
    </recommendedName>
</protein>
<keyword evidence="3" id="KW-1003">Cell membrane</keyword>
<keyword evidence="10" id="KW-1185">Reference proteome</keyword>
<reference evidence="9" key="1">
    <citation type="submission" date="2021-05" db="EMBL/GenBank/DDBJ databases">
        <title>A free-living protist that lacks canonical eukaryotic 1 DNA replication and segregation systems.</title>
        <authorList>
            <person name="Salas-Leiva D.E."/>
            <person name="Tromer E.C."/>
            <person name="Curtis B.A."/>
            <person name="Jerlstrom-Hultqvist J."/>
            <person name="Kolisko M."/>
            <person name="Yi Z."/>
            <person name="Salas-Leiva J.S."/>
            <person name="Gallot-Lavallee L."/>
            <person name="Kops G.J.P.L."/>
            <person name="Archibald J.M."/>
            <person name="Simpson A.G.B."/>
            <person name="Roger A.J."/>
        </authorList>
    </citation>
    <scope>NUCLEOTIDE SEQUENCE</scope>
    <source>
        <strain evidence="9">BICM</strain>
    </source>
</reference>
<comment type="subcellular location">
    <subcellularLocation>
        <location evidence="1">Cell inner membrane</location>
        <topology evidence="1">Multi-pass membrane protein</topology>
    </subcellularLocation>
</comment>
<sequence length="160" mass="16953">METTTWTIHTSLIGGCIIGISLLLMIVFNGKIAGTSGVLGGLLMPNNNDSPWKMTYIGGMIFGGLVWRLILEVVPASFFDAIWMKKDEILPLKASDTPLSASVMLVAGILVGFGTRYGSGCTSGHGLCGLARFSPRSFLAVTMFFGTGIIVASAMSKALW</sequence>
<feature type="transmembrane region" description="Helical" evidence="8">
    <location>
        <begin position="12"/>
        <end position="34"/>
    </location>
</feature>
<keyword evidence="2" id="KW-0813">Transport</keyword>
<evidence type="ECO:0000313" key="9">
    <source>
        <dbReference type="EMBL" id="KAG9396865.1"/>
    </source>
</evidence>
<dbReference type="Pfam" id="PF04143">
    <property type="entry name" value="Sulf_transp"/>
    <property type="match status" value="1"/>
</dbReference>
<dbReference type="GO" id="GO:0005886">
    <property type="term" value="C:plasma membrane"/>
    <property type="evidence" value="ECO:0007669"/>
    <property type="project" value="UniProtKB-SubCell"/>
</dbReference>
<dbReference type="EMBL" id="JAHDYR010000005">
    <property type="protein sequence ID" value="KAG9396865.1"/>
    <property type="molecule type" value="Genomic_DNA"/>
</dbReference>
<keyword evidence="5 8" id="KW-0812">Transmembrane</keyword>
<feature type="transmembrane region" description="Helical" evidence="8">
    <location>
        <begin position="137"/>
        <end position="155"/>
    </location>
</feature>
<evidence type="ECO:0008006" key="11">
    <source>
        <dbReference type="Google" id="ProtNLM"/>
    </source>
</evidence>